<evidence type="ECO:0000256" key="4">
    <source>
        <dbReference type="ARBA" id="ARBA00013969"/>
    </source>
</evidence>
<dbReference type="InterPro" id="IPR007257">
    <property type="entry name" value="GINS_Psf2"/>
</dbReference>
<dbReference type="FunFam" id="1.20.58.1020:FF:000001">
    <property type="entry name" value="DNA replication complex GINS protein PSF2"/>
    <property type="match status" value="1"/>
</dbReference>
<comment type="subcellular location">
    <subcellularLocation>
        <location evidence="1">Nucleus</location>
    </subcellularLocation>
</comment>
<dbReference type="Gene3D" id="3.40.5.50">
    <property type="match status" value="1"/>
</dbReference>
<feature type="region of interest" description="Disordered" evidence="8">
    <location>
        <begin position="275"/>
        <end position="319"/>
    </location>
</feature>
<feature type="region of interest" description="Disordered" evidence="8">
    <location>
        <begin position="180"/>
        <end position="232"/>
    </location>
</feature>
<evidence type="ECO:0000256" key="1">
    <source>
        <dbReference type="ARBA" id="ARBA00004123"/>
    </source>
</evidence>
<dbReference type="GO" id="GO:0000727">
    <property type="term" value="P:double-strand break repair via break-induced replication"/>
    <property type="evidence" value="ECO:0007669"/>
    <property type="project" value="TreeGrafter"/>
</dbReference>
<keyword evidence="7" id="KW-0539">Nucleus</keyword>
<dbReference type="CDD" id="cd11712">
    <property type="entry name" value="GINS_A_psf2"/>
    <property type="match status" value="1"/>
</dbReference>
<dbReference type="Pfam" id="PF05916">
    <property type="entry name" value="Sld5"/>
    <property type="match status" value="1"/>
</dbReference>
<feature type="compositionally biased region" description="Low complexity" evidence="8">
    <location>
        <begin position="290"/>
        <end position="308"/>
    </location>
</feature>
<organism evidence="11 12">
    <name type="scientific">Pichia californica</name>
    <dbReference type="NCBI Taxonomy" id="460514"/>
    <lineage>
        <taxon>Eukaryota</taxon>
        <taxon>Fungi</taxon>
        <taxon>Dikarya</taxon>
        <taxon>Ascomycota</taxon>
        <taxon>Saccharomycotina</taxon>
        <taxon>Pichiomycetes</taxon>
        <taxon>Pichiales</taxon>
        <taxon>Pichiaceae</taxon>
        <taxon>Pichia</taxon>
    </lineage>
</organism>
<dbReference type="Gene3D" id="1.20.58.1020">
    <property type="match status" value="1"/>
</dbReference>
<dbReference type="InterPro" id="IPR056784">
    <property type="entry name" value="PSF2_N"/>
</dbReference>
<dbReference type="EMBL" id="PUHW01000165">
    <property type="protein sequence ID" value="KAG0688281.1"/>
    <property type="molecule type" value="Genomic_DNA"/>
</dbReference>
<dbReference type="CDD" id="cd21694">
    <property type="entry name" value="GINS_B_Psf2"/>
    <property type="match status" value="1"/>
</dbReference>
<evidence type="ECO:0000256" key="3">
    <source>
        <dbReference type="ARBA" id="ARBA00011352"/>
    </source>
</evidence>
<dbReference type="GO" id="GO:0000811">
    <property type="term" value="C:GINS complex"/>
    <property type="evidence" value="ECO:0007669"/>
    <property type="project" value="TreeGrafter"/>
</dbReference>
<dbReference type="PANTHER" id="PTHR12772:SF0">
    <property type="entry name" value="DNA REPLICATION COMPLEX GINS PROTEIN PSF2"/>
    <property type="match status" value="1"/>
</dbReference>
<feature type="compositionally biased region" description="Acidic residues" evidence="8">
    <location>
        <begin position="309"/>
        <end position="319"/>
    </location>
</feature>
<comment type="similarity">
    <text evidence="2">Belongs to the GINS2/PSF2 family.</text>
</comment>
<dbReference type="SUPFAM" id="SSF160059">
    <property type="entry name" value="PriA/YqbF domain"/>
    <property type="match status" value="1"/>
</dbReference>
<name>A0A9P6WJH1_9ASCO</name>
<evidence type="ECO:0000259" key="9">
    <source>
        <dbReference type="Pfam" id="PF05916"/>
    </source>
</evidence>
<dbReference type="Pfam" id="PF25005">
    <property type="entry name" value="PSF2_N"/>
    <property type="match status" value="1"/>
</dbReference>
<dbReference type="PANTHER" id="PTHR12772">
    <property type="entry name" value="DNA REPLICATION COMPLEX GINS PROTEIN PSF2"/>
    <property type="match status" value="1"/>
</dbReference>
<protein>
    <recommendedName>
        <fullName evidence="5">DNA replication complex GINS protein PSF2</fullName>
    </recommendedName>
    <alternativeName>
        <fullName evidence="4">DNA replication complex GINS protein psf2</fullName>
    </alternativeName>
</protein>
<dbReference type="AlphaFoldDB" id="A0A9P6WJH1"/>
<evidence type="ECO:0000256" key="7">
    <source>
        <dbReference type="ARBA" id="ARBA00023242"/>
    </source>
</evidence>
<gene>
    <name evidence="11" type="primary">PSF2</name>
    <name evidence="11" type="ORF">C6P40_001168</name>
</gene>
<dbReference type="SUPFAM" id="SSF158573">
    <property type="entry name" value="GINS helical bundle-like"/>
    <property type="match status" value="1"/>
</dbReference>
<evidence type="ECO:0000313" key="11">
    <source>
        <dbReference type="EMBL" id="KAG0688281.1"/>
    </source>
</evidence>
<dbReference type="InterPro" id="IPR036224">
    <property type="entry name" value="GINS_bundle-like_dom_sf"/>
</dbReference>
<proteinExistence type="inferred from homology"/>
<keyword evidence="6" id="KW-0235">DNA replication</keyword>
<evidence type="ECO:0000256" key="2">
    <source>
        <dbReference type="ARBA" id="ARBA00010565"/>
    </source>
</evidence>
<evidence type="ECO:0000256" key="8">
    <source>
        <dbReference type="SAM" id="MobiDB-lite"/>
    </source>
</evidence>
<dbReference type="Proteomes" id="UP000697127">
    <property type="component" value="Unassembled WGS sequence"/>
</dbReference>
<feature type="domain" description="DNA replication complex GINS protein PSF2 N-terminal" evidence="10">
    <location>
        <begin position="12"/>
        <end position="70"/>
    </location>
</feature>
<reference evidence="11" key="1">
    <citation type="submission" date="2020-11" db="EMBL/GenBank/DDBJ databases">
        <title>Kefir isolates.</title>
        <authorList>
            <person name="Marcisauskas S."/>
            <person name="Kim Y."/>
            <person name="Blasche S."/>
        </authorList>
    </citation>
    <scope>NUCLEOTIDE SEQUENCE</scope>
    <source>
        <strain evidence="11">Olga-1</strain>
    </source>
</reference>
<dbReference type="GO" id="GO:0006260">
    <property type="term" value="P:DNA replication"/>
    <property type="evidence" value="ECO:0007669"/>
    <property type="project" value="UniProtKB-KW"/>
</dbReference>
<feature type="compositionally biased region" description="Acidic residues" evidence="8">
    <location>
        <begin position="183"/>
        <end position="205"/>
    </location>
</feature>
<dbReference type="InterPro" id="IPR021151">
    <property type="entry name" value="GINS_A"/>
</dbReference>
<feature type="domain" description="GINS subunit" evidence="9">
    <location>
        <begin position="74"/>
        <end position="177"/>
    </location>
</feature>
<sequence length="319" mass="36385">MKHQIGTKGLSSKEVAFLAEQEPIYILPRYTMNGTSLIGSNMPKLRALQRTEVALWLAVLLKRQNKCNIVIPDWLSLPYLKAKFKEEEHRKDRVTELPWHWIPTSKILLDICQDDFIDSPHELKSVIQDLREIRVLKIRQSFGMIDDEYMEMTGLSLMEINDVRPFLLKTMDMLRDLKKVTIDEEGEEEEEGEGEGEREGDDEENISSYRNEENGVFGNGDSISLDRNEGDYDSNHYMTEDIGIDSSFHDGGANHSILNTSALGTDSTLVEDHAAVTRPSTKRRRVDRASNSNTDSNNNINNNNNDINSDSDSDIEYRG</sequence>
<keyword evidence="12" id="KW-1185">Reference proteome</keyword>
<evidence type="ECO:0000256" key="5">
    <source>
        <dbReference type="ARBA" id="ARBA00015139"/>
    </source>
</evidence>
<comment type="caution">
    <text evidence="11">The sequence shown here is derived from an EMBL/GenBank/DDBJ whole genome shotgun (WGS) entry which is preliminary data.</text>
</comment>
<evidence type="ECO:0000313" key="12">
    <source>
        <dbReference type="Proteomes" id="UP000697127"/>
    </source>
</evidence>
<evidence type="ECO:0000259" key="10">
    <source>
        <dbReference type="Pfam" id="PF25005"/>
    </source>
</evidence>
<comment type="subunit">
    <text evidence="3">Component of the GINS complex which is a heterotetramer of SLD5, PSF1, PSF2 and PSF3.</text>
</comment>
<evidence type="ECO:0000256" key="6">
    <source>
        <dbReference type="ARBA" id="ARBA00022705"/>
    </source>
</evidence>
<accession>A0A9P6WJH1</accession>